<evidence type="ECO:0000313" key="3">
    <source>
        <dbReference type="Proteomes" id="UP001163726"/>
    </source>
</evidence>
<dbReference type="Gene3D" id="3.40.50.1820">
    <property type="entry name" value="alpha/beta hydrolase"/>
    <property type="match status" value="1"/>
</dbReference>
<protein>
    <recommendedName>
        <fullName evidence="1">Bacterial virulence factor lipase N-terminal domain-containing protein</fullName>
    </recommendedName>
</protein>
<keyword evidence="3" id="KW-1185">Reference proteome</keyword>
<dbReference type="NCBIfam" id="TIGR03502">
    <property type="entry name" value="lipase_Pla1_cef"/>
    <property type="match status" value="1"/>
</dbReference>
<dbReference type="SUPFAM" id="SSF53474">
    <property type="entry name" value="alpha/beta-Hydrolases"/>
    <property type="match status" value="1"/>
</dbReference>
<name>A0ABY7AS34_9ALTE</name>
<reference evidence="2" key="1">
    <citation type="submission" date="2022-10" db="EMBL/GenBank/DDBJ databases">
        <title>Catenovulum adriacola sp. nov. isolated in the Harbour of Susak.</title>
        <authorList>
            <person name="Schoch T."/>
            <person name="Reich S.J."/>
            <person name="Stoeferle S."/>
            <person name="Flaiz M."/>
            <person name="Kazda M."/>
            <person name="Riedel C.U."/>
            <person name="Duerre P."/>
        </authorList>
    </citation>
    <scope>NUCLEOTIDE SEQUENCE</scope>
    <source>
        <strain evidence="2">TS8</strain>
    </source>
</reference>
<evidence type="ECO:0000259" key="1">
    <source>
        <dbReference type="Pfam" id="PF12262"/>
    </source>
</evidence>
<sequence length="856" mass="91338">MHKRNLCAISVGLVLLAGCDGDTLSDINKASEGQTVIPSSKIVYSPADGELSIPNDLLFSETQDGTLNLPVDDASDFTDPIVAVSSLDGWSYQQPFLIEVELDSRVNSLNEASIAQAGAVRLFESVMGGDNDANHPECKNVPQGQACKVLAELTFGVDFVTSLSGQNQIAVIPLKPLKLNANYLISVSNQITDSENNAVAMSSTYKSVRQDLNTQPLATDAQKSLQAVINSFETALAEFGVDKQNLILTAAMTTQSAPSLSVIKSLLVQNPQTMPVITQPQPVEVNGQQLTTKDVLLPQAATCPDMLALAQSGLASDEQIASINQALPFCINKMYQASISLPYYSGVATAENKFGATGDNAWWQARCDSGATLQGAIMQGQTLPTQAQSENDQVCMSFGLRDLGLDSDRHITQYNPVPKMKAMDQLDVQITVPDPVYLTATSATVTQMPEAGWPVVIMQHGIGSKKEDMLALTGALGQAGFATVSIDMTLHGSRGFDTDDDGNLDVQANPESVTAFMNLENARATRDNLKQGVADLLGLRVGLANLSQTEFSSQKLNNQQVYFIGHSLGGIVGVNFTTLANTELAPSADPLFDIKASVFANAAGGIANFLLDSNSFGNFIKGNIVLSNYQPFLTYLAENQINIAELLADETIYASTKTNFIAQAELDSSELGLFELAEGYFLHLVQNGVNVQALGAQEHLANYPVYLQSLSVTKQATLNSLVNQFAFAMQTVIDSADPNHYAVGLQQTQTPVLITEIWGDGTPATWDETIPPKASGSPIAGTEGLAQILALPSVTESIMQTEAISGIVRFNAGSHSSLLSPEKNAAVTKEMQLIIAKYFASEGQAILLEDTSVISQ</sequence>
<dbReference type="EMBL" id="CP109965">
    <property type="protein sequence ID" value="WAJ71476.1"/>
    <property type="molecule type" value="Genomic_DNA"/>
</dbReference>
<dbReference type="PROSITE" id="PS51257">
    <property type="entry name" value="PROKAR_LIPOPROTEIN"/>
    <property type="match status" value="1"/>
</dbReference>
<dbReference type="RefSeq" id="WP_268075988.1">
    <property type="nucleotide sequence ID" value="NZ_CP109965.1"/>
</dbReference>
<dbReference type="InterPro" id="IPR029058">
    <property type="entry name" value="AB_hydrolase_fold"/>
</dbReference>
<accession>A0ABY7AS34</accession>
<feature type="domain" description="Bacterial virulence factor lipase N-terminal" evidence="1">
    <location>
        <begin position="34"/>
        <end position="257"/>
    </location>
</feature>
<evidence type="ECO:0000313" key="2">
    <source>
        <dbReference type="EMBL" id="WAJ71476.1"/>
    </source>
</evidence>
<dbReference type="Proteomes" id="UP001163726">
    <property type="component" value="Chromosome"/>
</dbReference>
<dbReference type="Pfam" id="PF12262">
    <property type="entry name" value="Lipase_bact_N"/>
    <property type="match status" value="1"/>
</dbReference>
<organism evidence="2 3">
    <name type="scientific">Catenovulum adriaticum</name>
    <dbReference type="NCBI Taxonomy" id="2984846"/>
    <lineage>
        <taxon>Bacteria</taxon>
        <taxon>Pseudomonadati</taxon>
        <taxon>Pseudomonadota</taxon>
        <taxon>Gammaproteobacteria</taxon>
        <taxon>Alteromonadales</taxon>
        <taxon>Alteromonadaceae</taxon>
        <taxon>Catenovulum</taxon>
    </lineage>
</organism>
<gene>
    <name evidence="2" type="ORF">OLW01_06675</name>
</gene>
<dbReference type="InterPro" id="IPR020009">
    <property type="entry name" value="VolA/Pla-1/cef"/>
</dbReference>
<dbReference type="InterPro" id="IPR025920">
    <property type="entry name" value="Lipase_bact_N"/>
</dbReference>
<proteinExistence type="predicted"/>